<dbReference type="PANTHER" id="PTHR12247:SF139">
    <property type="entry name" value="ATHERIN-RELATED"/>
    <property type="match status" value="1"/>
</dbReference>
<keyword evidence="10" id="KW-0010">Activator</keyword>
<keyword evidence="2" id="KW-0678">Repressor</keyword>
<comment type="subcellular location">
    <subcellularLocation>
        <location evidence="1">Nucleus</location>
    </subcellularLocation>
</comment>
<dbReference type="PROSITE" id="PS51504">
    <property type="entry name" value="H15"/>
    <property type="match status" value="1"/>
</dbReference>
<evidence type="ECO:0000256" key="8">
    <source>
        <dbReference type="ARBA" id="ARBA00022843"/>
    </source>
</evidence>
<dbReference type="PROSITE" id="PS52014">
    <property type="entry name" value="SAMD1_WH"/>
    <property type="match status" value="1"/>
</dbReference>
<feature type="domain" description="PHD-type" evidence="14">
    <location>
        <begin position="232"/>
        <end position="291"/>
    </location>
</feature>
<dbReference type="InterPro" id="IPR013083">
    <property type="entry name" value="Znf_RING/FYVE/PHD"/>
</dbReference>
<feature type="domain" description="H15" evidence="16">
    <location>
        <begin position="82"/>
        <end position="162"/>
    </location>
</feature>
<dbReference type="InterPro" id="IPR001660">
    <property type="entry name" value="SAM"/>
</dbReference>
<dbReference type="SMART" id="SM00454">
    <property type="entry name" value="SAM"/>
    <property type="match status" value="1"/>
</dbReference>
<evidence type="ECO:0000259" key="14">
    <source>
        <dbReference type="PROSITE" id="PS50016"/>
    </source>
</evidence>
<gene>
    <name evidence="18" type="ORF">KUTeg_016270</name>
</gene>
<evidence type="ECO:0000256" key="12">
    <source>
        <dbReference type="PROSITE-ProRule" id="PRU00146"/>
    </source>
</evidence>
<dbReference type="Pfam" id="PF21524">
    <property type="entry name" value="SAMD1_WH"/>
    <property type="match status" value="1"/>
</dbReference>
<dbReference type="SUPFAM" id="SSF57903">
    <property type="entry name" value="FYVE/PHD zinc finger"/>
    <property type="match status" value="1"/>
</dbReference>
<dbReference type="Gene3D" id="1.10.150.50">
    <property type="entry name" value="Transcription Factor, Ets-1"/>
    <property type="match status" value="1"/>
</dbReference>
<keyword evidence="3" id="KW-1017">Isopeptide bond</keyword>
<name>A0ABQ9EQ88_TEGGR</name>
<comment type="caution">
    <text evidence="18">The sequence shown here is derived from an EMBL/GenBank/DDBJ whole genome shotgun (WGS) entry which is preliminary data.</text>
</comment>
<protein>
    <recommendedName>
        <fullName evidence="20">Histone acetyltransferase</fullName>
    </recommendedName>
</protein>
<evidence type="ECO:0000256" key="10">
    <source>
        <dbReference type="ARBA" id="ARBA00023159"/>
    </source>
</evidence>
<feature type="domain" description="SAM" evidence="15">
    <location>
        <begin position="363"/>
        <end position="411"/>
    </location>
</feature>
<dbReference type="PANTHER" id="PTHR12247">
    <property type="entry name" value="POLYCOMB GROUP PROTEIN"/>
    <property type="match status" value="1"/>
</dbReference>
<dbReference type="InterPro" id="IPR048589">
    <property type="entry name" value="SAMD1-like_WH"/>
</dbReference>
<evidence type="ECO:0000256" key="13">
    <source>
        <dbReference type="SAM" id="MobiDB-lite"/>
    </source>
</evidence>
<keyword evidence="8" id="KW-0832">Ubl conjugation</keyword>
<evidence type="ECO:0000256" key="1">
    <source>
        <dbReference type="ARBA" id="ARBA00004123"/>
    </source>
</evidence>
<dbReference type="InterPro" id="IPR005818">
    <property type="entry name" value="Histone_H1/H5_H15"/>
</dbReference>
<reference evidence="18 19" key="1">
    <citation type="submission" date="2022-12" db="EMBL/GenBank/DDBJ databases">
        <title>Chromosome-level genome of Tegillarca granosa.</title>
        <authorList>
            <person name="Kim J."/>
        </authorList>
    </citation>
    <scope>NUCLEOTIDE SEQUENCE [LARGE SCALE GENOMIC DNA]</scope>
    <source>
        <strain evidence="18">Teg-2019</strain>
        <tissue evidence="18">Adductor muscle</tissue>
    </source>
</reference>
<sequence>MSTAKYKEWILQTIDQLRMRKARPDMGRICHMAKRKHGLKYSETEAQLEKLVYEGVVVKVEFKGSISYRNASKSNKIKFGKILKPSSEIRDQIYDAIKDLSSGGDESTERKGAAVQDIEKWLLTNTREKSRILKSQLQEVLDGDVEVGKLKKLPSGNFVLNSFRKKKKKRFMSNKSLPVDETQIGNSVAPENSPNKRGRPPSKRKKFRKTHGPDFAESPIFPKKSSSNNDDETVCDFCLNNEECNSKGDREALLTCKDCNATAHPTCMGYNEGLARRALSSPWQCIDCKWNRPLDYFKIFSEKATNGASCLPTPCDSPASIEEDISRKEVISRRKAEKRKRSVDSIPNSLSIDINNYPDASKWNVTDVVNFFSKVGFKEQAESFKEQEIDGQSLLLMKRMDVLTGLNIKLGPALKIYQHVMKLQTAGIDLNSLS</sequence>
<feature type="domain" description="SAMD1-like winged helix (WH)" evidence="17">
    <location>
        <begin position="1"/>
        <end position="74"/>
    </location>
</feature>
<evidence type="ECO:0000256" key="6">
    <source>
        <dbReference type="ARBA" id="ARBA00022771"/>
    </source>
</evidence>
<evidence type="ECO:0000259" key="17">
    <source>
        <dbReference type="PROSITE" id="PS52014"/>
    </source>
</evidence>
<feature type="region of interest" description="Disordered" evidence="13">
    <location>
        <begin position="174"/>
        <end position="229"/>
    </location>
</feature>
<keyword evidence="4" id="KW-0597">Phosphoprotein</keyword>
<accession>A0ABQ9EQ88</accession>
<dbReference type="InterPro" id="IPR011011">
    <property type="entry name" value="Znf_FYVE_PHD"/>
</dbReference>
<evidence type="ECO:0000259" key="15">
    <source>
        <dbReference type="PROSITE" id="PS50105"/>
    </source>
</evidence>
<dbReference type="SUPFAM" id="SSF47769">
    <property type="entry name" value="SAM/Pointed domain"/>
    <property type="match status" value="1"/>
</dbReference>
<dbReference type="InterPro" id="IPR001965">
    <property type="entry name" value="Znf_PHD"/>
</dbReference>
<dbReference type="SMART" id="SM00249">
    <property type="entry name" value="PHD"/>
    <property type="match status" value="1"/>
</dbReference>
<dbReference type="CDD" id="cd15526">
    <property type="entry name" value="PHD1_MOZ_d4"/>
    <property type="match status" value="1"/>
</dbReference>
<evidence type="ECO:0000256" key="5">
    <source>
        <dbReference type="ARBA" id="ARBA00022723"/>
    </source>
</evidence>
<evidence type="ECO:0000313" key="19">
    <source>
        <dbReference type="Proteomes" id="UP001217089"/>
    </source>
</evidence>
<evidence type="ECO:0000256" key="9">
    <source>
        <dbReference type="ARBA" id="ARBA00022853"/>
    </source>
</evidence>
<keyword evidence="11" id="KW-0539">Nucleus</keyword>
<keyword evidence="5" id="KW-0479">Metal-binding</keyword>
<keyword evidence="6 12" id="KW-0863">Zinc-finger</keyword>
<evidence type="ECO:0000256" key="7">
    <source>
        <dbReference type="ARBA" id="ARBA00022833"/>
    </source>
</evidence>
<dbReference type="Pfam" id="PF00536">
    <property type="entry name" value="SAM_1"/>
    <property type="match status" value="1"/>
</dbReference>
<dbReference type="PROSITE" id="PS50105">
    <property type="entry name" value="SAM_DOMAIN"/>
    <property type="match status" value="1"/>
</dbReference>
<keyword evidence="9" id="KW-0156">Chromatin regulator</keyword>
<evidence type="ECO:0000256" key="4">
    <source>
        <dbReference type="ARBA" id="ARBA00022553"/>
    </source>
</evidence>
<keyword evidence="19" id="KW-1185">Reference proteome</keyword>
<dbReference type="InterPro" id="IPR019787">
    <property type="entry name" value="Znf_PHD-finger"/>
</dbReference>
<feature type="compositionally biased region" description="Basic residues" evidence="13">
    <location>
        <begin position="196"/>
        <end position="210"/>
    </location>
</feature>
<dbReference type="Gene3D" id="3.30.40.10">
    <property type="entry name" value="Zinc/RING finger domain, C3HC4 (zinc finger)"/>
    <property type="match status" value="1"/>
</dbReference>
<dbReference type="InterPro" id="IPR050548">
    <property type="entry name" value="PcG_chromatin_remod_factors"/>
</dbReference>
<dbReference type="EMBL" id="JARBDR010000813">
    <property type="protein sequence ID" value="KAJ8305725.1"/>
    <property type="molecule type" value="Genomic_DNA"/>
</dbReference>
<proteinExistence type="predicted"/>
<evidence type="ECO:0000256" key="2">
    <source>
        <dbReference type="ARBA" id="ARBA00022491"/>
    </source>
</evidence>
<keyword evidence="7" id="KW-0862">Zinc</keyword>
<evidence type="ECO:0000256" key="11">
    <source>
        <dbReference type="ARBA" id="ARBA00023242"/>
    </source>
</evidence>
<dbReference type="Proteomes" id="UP001217089">
    <property type="component" value="Unassembled WGS sequence"/>
</dbReference>
<organism evidence="18 19">
    <name type="scientific">Tegillarca granosa</name>
    <name type="common">Malaysian cockle</name>
    <name type="synonym">Anadara granosa</name>
    <dbReference type="NCBI Taxonomy" id="220873"/>
    <lineage>
        <taxon>Eukaryota</taxon>
        <taxon>Metazoa</taxon>
        <taxon>Spiralia</taxon>
        <taxon>Lophotrochozoa</taxon>
        <taxon>Mollusca</taxon>
        <taxon>Bivalvia</taxon>
        <taxon>Autobranchia</taxon>
        <taxon>Pteriomorphia</taxon>
        <taxon>Arcoida</taxon>
        <taxon>Arcoidea</taxon>
        <taxon>Arcidae</taxon>
        <taxon>Tegillarca</taxon>
    </lineage>
</organism>
<evidence type="ECO:0000259" key="16">
    <source>
        <dbReference type="PROSITE" id="PS51504"/>
    </source>
</evidence>
<feature type="compositionally biased region" description="Polar residues" evidence="13">
    <location>
        <begin position="183"/>
        <end position="195"/>
    </location>
</feature>
<dbReference type="InterPro" id="IPR013761">
    <property type="entry name" value="SAM/pointed_sf"/>
</dbReference>
<evidence type="ECO:0000256" key="3">
    <source>
        <dbReference type="ARBA" id="ARBA00022499"/>
    </source>
</evidence>
<evidence type="ECO:0000313" key="18">
    <source>
        <dbReference type="EMBL" id="KAJ8305725.1"/>
    </source>
</evidence>
<evidence type="ECO:0008006" key="20">
    <source>
        <dbReference type="Google" id="ProtNLM"/>
    </source>
</evidence>
<dbReference type="CDD" id="cd09583">
    <property type="entry name" value="SAM_Atherin-like"/>
    <property type="match status" value="1"/>
</dbReference>
<dbReference type="PROSITE" id="PS50016">
    <property type="entry name" value="ZF_PHD_2"/>
    <property type="match status" value="1"/>
</dbReference>